<dbReference type="NCBIfam" id="TIGR03593">
    <property type="entry name" value="yidC_nterm"/>
    <property type="match status" value="1"/>
</dbReference>
<feature type="transmembrane region" description="Helical" evidence="13">
    <location>
        <begin position="368"/>
        <end position="387"/>
    </location>
</feature>
<dbReference type="STRING" id="1246637.MTBBW1_1310029"/>
<feature type="domain" description="Membrane insertase YidC N-terminal" evidence="16">
    <location>
        <begin position="89"/>
        <end position="353"/>
    </location>
</feature>
<dbReference type="InterPro" id="IPR038221">
    <property type="entry name" value="YidC_periplasmic_sf"/>
</dbReference>
<dbReference type="InterPro" id="IPR028053">
    <property type="entry name" value="Membr_insert_YidC_N"/>
</dbReference>
<evidence type="ECO:0000256" key="7">
    <source>
        <dbReference type="ARBA" id="ARBA00022927"/>
    </source>
</evidence>
<evidence type="ECO:0000256" key="8">
    <source>
        <dbReference type="ARBA" id="ARBA00022989"/>
    </source>
</evidence>
<sequence>MEEQKRLFIAIILSVVVIAGWNLLFVDPVSINQQPVVDGNSVAENRVGESQSPSIEDFQPENGSSAYTNSTAGAAQQNLSSEPEIFRTLTISTPLYNAVVSEKRAAVTSMTLKGFREGVEEDSPLKQMVTSGLPSGLFAFDMEGKSLPGLDRAVFKADRDTESLTISDGESRISFSWRSPHGIVVEKIYTFSASSYMIGMELIVKNGSTMPLKDSLEIVLPFALSKDASSLARFGSYGPAVYLNGALEEIKPDDIEEKNNFQGIVEWVGNADRYFISTLLPVTPVQSSIKLVKRESLVLTSYIQSMDRLDPGKQVAFSFNCYMGPKSLKVLSSYDNSLKKSINFGWFDVLAKPCLIAMNLIHDFIPNYGIAIIILTILIKLLFWPLGTKSYKSMNDMRKLTPLMTEIREKYKDDKQKMNQEVMSLYKTYKVNPMSGCLPMLVQMPIFFALYRMLYQAIELRHAPFMGWINDLSAPDRLFDFAVSIPFMQPPYGIPVLTLIMGATMFLQQKMTPTTGDPTQAKMMMFMPLFMTFIFINFPAGLVLYWLVNNVLSIGQQYYIQKKFS</sequence>
<comment type="function">
    <text evidence="13">Required for the insertion and/or proper folding and/or complex formation of integral membrane proteins into the membrane. Involved in integration of membrane proteins that insert both dependently and independently of the Sec translocase complex, as well as at least some lipoproteins. Aids folding of multispanning membrane proteins.</text>
</comment>
<evidence type="ECO:0000259" key="16">
    <source>
        <dbReference type="Pfam" id="PF14849"/>
    </source>
</evidence>
<dbReference type="InterPro" id="IPR047196">
    <property type="entry name" value="YidC_ALB_C"/>
</dbReference>
<accession>A0A1W1H779</accession>
<dbReference type="GO" id="GO:0051205">
    <property type="term" value="P:protein insertion into membrane"/>
    <property type="evidence" value="ECO:0007669"/>
    <property type="project" value="TreeGrafter"/>
</dbReference>
<keyword evidence="7 13" id="KW-0653">Protein transport</keyword>
<dbReference type="Pfam" id="PF14849">
    <property type="entry name" value="YidC_periplas"/>
    <property type="match status" value="1"/>
</dbReference>
<feature type="compositionally biased region" description="Polar residues" evidence="14">
    <location>
        <begin position="61"/>
        <end position="74"/>
    </location>
</feature>
<evidence type="ECO:0000256" key="14">
    <source>
        <dbReference type="SAM" id="MobiDB-lite"/>
    </source>
</evidence>
<evidence type="ECO:0000256" key="4">
    <source>
        <dbReference type="ARBA" id="ARBA00022448"/>
    </source>
</evidence>
<dbReference type="CDD" id="cd19961">
    <property type="entry name" value="EcYidC-like_peri"/>
    <property type="match status" value="1"/>
</dbReference>
<dbReference type="Pfam" id="PF02096">
    <property type="entry name" value="60KD_IMP"/>
    <property type="match status" value="1"/>
</dbReference>
<dbReference type="GO" id="GO:0015031">
    <property type="term" value="P:protein transport"/>
    <property type="evidence" value="ECO:0007669"/>
    <property type="project" value="UniProtKB-KW"/>
</dbReference>
<evidence type="ECO:0000259" key="15">
    <source>
        <dbReference type="Pfam" id="PF02096"/>
    </source>
</evidence>
<dbReference type="PRINTS" id="PR01900">
    <property type="entry name" value="YIDCPROTEIN"/>
</dbReference>
<dbReference type="PANTHER" id="PTHR12428">
    <property type="entry name" value="OXA1"/>
    <property type="match status" value="1"/>
</dbReference>
<keyword evidence="5 13" id="KW-1003">Cell membrane</keyword>
<dbReference type="NCBIfam" id="TIGR03592">
    <property type="entry name" value="yidC_oxa1_cterm"/>
    <property type="match status" value="1"/>
</dbReference>
<feature type="transmembrane region" description="Helical" evidence="13">
    <location>
        <begin position="437"/>
        <end position="458"/>
    </location>
</feature>
<dbReference type="CDD" id="cd20070">
    <property type="entry name" value="5TM_YidC_Alb3"/>
    <property type="match status" value="1"/>
</dbReference>
<gene>
    <name evidence="13 17" type="primary">yidC</name>
    <name evidence="17" type="ORF">MTBBW1_1310029</name>
</gene>
<evidence type="ECO:0000256" key="9">
    <source>
        <dbReference type="ARBA" id="ARBA00023136"/>
    </source>
</evidence>
<comment type="similarity">
    <text evidence="2 13">Belongs to the OXA1/ALB3/YidC family. Type 1 subfamily.</text>
</comment>
<keyword evidence="6 13" id="KW-0812">Transmembrane</keyword>
<dbReference type="NCBIfam" id="NF002353">
    <property type="entry name" value="PRK01318.1-4"/>
    <property type="match status" value="1"/>
</dbReference>
<dbReference type="OrthoDB" id="9780552at2"/>
<evidence type="ECO:0000256" key="2">
    <source>
        <dbReference type="ARBA" id="ARBA00010527"/>
    </source>
</evidence>
<feature type="region of interest" description="Disordered" evidence="14">
    <location>
        <begin position="45"/>
        <end position="74"/>
    </location>
</feature>
<evidence type="ECO:0000256" key="1">
    <source>
        <dbReference type="ARBA" id="ARBA00004429"/>
    </source>
</evidence>
<feature type="transmembrane region" description="Helical" evidence="13">
    <location>
        <begin position="492"/>
        <end position="508"/>
    </location>
</feature>
<dbReference type="RefSeq" id="WP_080804667.1">
    <property type="nucleotide sequence ID" value="NZ_LT828548.1"/>
</dbReference>
<dbReference type="InterPro" id="IPR028055">
    <property type="entry name" value="YidC/Oxa/ALB_C"/>
</dbReference>
<keyword evidence="18" id="KW-1185">Reference proteome</keyword>
<evidence type="ECO:0000256" key="12">
    <source>
        <dbReference type="ARBA" id="ARBA00033342"/>
    </source>
</evidence>
<feature type="domain" description="Membrane insertase YidC/Oxa/ALB C-terminal" evidence="15">
    <location>
        <begin position="368"/>
        <end position="562"/>
    </location>
</feature>
<dbReference type="PANTHER" id="PTHR12428:SF65">
    <property type="entry name" value="CYTOCHROME C OXIDASE ASSEMBLY PROTEIN COX18, MITOCHONDRIAL"/>
    <property type="match status" value="1"/>
</dbReference>
<evidence type="ECO:0000256" key="13">
    <source>
        <dbReference type="HAMAP-Rule" id="MF_01810"/>
    </source>
</evidence>
<evidence type="ECO:0000313" key="18">
    <source>
        <dbReference type="Proteomes" id="UP000191931"/>
    </source>
</evidence>
<feature type="transmembrane region" description="Helical" evidence="13">
    <location>
        <begin position="7"/>
        <end position="26"/>
    </location>
</feature>
<dbReference type="GO" id="GO:0032977">
    <property type="term" value="F:membrane insertase activity"/>
    <property type="evidence" value="ECO:0007669"/>
    <property type="project" value="InterPro"/>
</dbReference>
<reference evidence="17 18" key="1">
    <citation type="submission" date="2017-03" db="EMBL/GenBank/DDBJ databases">
        <authorList>
            <person name="Afonso C.L."/>
            <person name="Miller P.J."/>
            <person name="Scott M.A."/>
            <person name="Spackman E."/>
            <person name="Goraichik I."/>
            <person name="Dimitrov K.M."/>
            <person name="Suarez D.L."/>
            <person name="Swayne D.E."/>
        </authorList>
    </citation>
    <scope>NUCLEOTIDE SEQUENCE [LARGE SCALE GENOMIC DNA]</scope>
    <source>
        <strain evidence="17">PRJEB14757</strain>
    </source>
</reference>
<keyword evidence="10 13" id="KW-0143">Chaperone</keyword>
<dbReference type="Proteomes" id="UP000191931">
    <property type="component" value="Unassembled WGS sequence"/>
</dbReference>
<evidence type="ECO:0000256" key="5">
    <source>
        <dbReference type="ARBA" id="ARBA00022475"/>
    </source>
</evidence>
<comment type="subunit">
    <text evidence="13">Interacts with the Sec translocase complex via SecD. Specifically interacts with transmembrane segments of nascent integral membrane proteins during membrane integration.</text>
</comment>
<dbReference type="HAMAP" id="MF_01810">
    <property type="entry name" value="YidC_type1"/>
    <property type="match status" value="1"/>
</dbReference>
<evidence type="ECO:0000256" key="6">
    <source>
        <dbReference type="ARBA" id="ARBA00022692"/>
    </source>
</evidence>
<keyword evidence="8 13" id="KW-1133">Transmembrane helix</keyword>
<dbReference type="Gene3D" id="2.70.98.90">
    <property type="match status" value="1"/>
</dbReference>
<keyword evidence="9 13" id="KW-0472">Membrane</keyword>
<name>A0A1W1H779_9BACT</name>
<evidence type="ECO:0000256" key="3">
    <source>
        <dbReference type="ARBA" id="ARBA00015325"/>
    </source>
</evidence>
<keyword evidence="4 13" id="KW-0813">Transport</keyword>
<dbReference type="GO" id="GO:0005886">
    <property type="term" value="C:plasma membrane"/>
    <property type="evidence" value="ECO:0007669"/>
    <property type="project" value="UniProtKB-SubCell"/>
</dbReference>
<proteinExistence type="inferred from homology"/>
<dbReference type="EMBL" id="FWEV01000037">
    <property type="protein sequence ID" value="SLM28331.1"/>
    <property type="molecule type" value="Genomic_DNA"/>
</dbReference>
<comment type="subcellular location">
    <subcellularLocation>
        <location evidence="1">Cell inner membrane</location>
        <topology evidence="1">Multi-pass membrane protein</topology>
    </subcellularLocation>
    <subcellularLocation>
        <location evidence="13">Cell membrane</location>
        <topology evidence="13">Multi-pass membrane protein</topology>
    </subcellularLocation>
</comment>
<dbReference type="PRINTS" id="PR00701">
    <property type="entry name" value="60KDINNERMP"/>
</dbReference>
<organism evidence="17 18">
    <name type="scientific">Desulfamplus magnetovallimortis</name>
    <dbReference type="NCBI Taxonomy" id="1246637"/>
    <lineage>
        <taxon>Bacteria</taxon>
        <taxon>Pseudomonadati</taxon>
        <taxon>Thermodesulfobacteriota</taxon>
        <taxon>Desulfobacteria</taxon>
        <taxon>Desulfobacterales</taxon>
        <taxon>Desulfobacteraceae</taxon>
        <taxon>Desulfamplus</taxon>
    </lineage>
</organism>
<feature type="transmembrane region" description="Helical" evidence="13">
    <location>
        <begin position="529"/>
        <end position="548"/>
    </location>
</feature>
<dbReference type="InterPro" id="IPR019998">
    <property type="entry name" value="Membr_insert_YidC"/>
</dbReference>
<protein>
    <recommendedName>
        <fullName evidence="3 13">Membrane protein insertase YidC</fullName>
    </recommendedName>
    <alternativeName>
        <fullName evidence="12 13">Foldase YidC</fullName>
    </alternativeName>
    <alternativeName>
        <fullName evidence="11 13">Membrane integrase YidC</fullName>
    </alternativeName>
    <alternativeName>
        <fullName evidence="13">Membrane protein YidC</fullName>
    </alternativeName>
</protein>
<dbReference type="InterPro" id="IPR001708">
    <property type="entry name" value="YidC/ALB3/OXA1/COX18"/>
</dbReference>
<evidence type="ECO:0000256" key="10">
    <source>
        <dbReference type="ARBA" id="ARBA00023186"/>
    </source>
</evidence>
<evidence type="ECO:0000256" key="11">
    <source>
        <dbReference type="ARBA" id="ARBA00033245"/>
    </source>
</evidence>
<evidence type="ECO:0000313" key="17">
    <source>
        <dbReference type="EMBL" id="SLM28331.1"/>
    </source>
</evidence>
<dbReference type="AlphaFoldDB" id="A0A1W1H779"/>